<dbReference type="EMBL" id="CANTFL010000579">
    <property type="protein sequence ID" value="CAI5725048.1"/>
    <property type="molecule type" value="Genomic_DNA"/>
</dbReference>
<name>A0AAV0TRH4_HYABA</name>
<dbReference type="Proteomes" id="UP001162031">
    <property type="component" value="Unassembled WGS sequence"/>
</dbReference>
<dbReference type="Gene3D" id="2.40.50.140">
    <property type="entry name" value="Nucleic acid-binding proteins"/>
    <property type="match status" value="1"/>
</dbReference>
<gene>
    <name evidence="10" type="ORF">HBR001_LOCUS3508</name>
</gene>
<dbReference type="Pfam" id="PF10451">
    <property type="entry name" value="Stn1"/>
    <property type="match status" value="1"/>
</dbReference>
<evidence type="ECO:0000256" key="1">
    <source>
        <dbReference type="ARBA" id="ARBA00004123"/>
    </source>
</evidence>
<dbReference type="AlphaFoldDB" id="A0AAV0TRH4"/>
<dbReference type="GO" id="GO:0000781">
    <property type="term" value="C:chromosome, telomeric region"/>
    <property type="evidence" value="ECO:0007669"/>
    <property type="project" value="UniProtKB-SubCell"/>
</dbReference>
<evidence type="ECO:0000256" key="4">
    <source>
        <dbReference type="ARBA" id="ARBA00022454"/>
    </source>
</evidence>
<keyword evidence="4" id="KW-0158">Chromosome</keyword>
<protein>
    <recommendedName>
        <fullName evidence="3">CST complex subunit STN1</fullName>
    </recommendedName>
    <alternativeName>
        <fullName evidence="8">Suppressor of cdc thirteen homolog</fullName>
    </alternativeName>
</protein>
<dbReference type="GO" id="GO:0005634">
    <property type="term" value="C:nucleus"/>
    <property type="evidence" value="ECO:0007669"/>
    <property type="project" value="UniProtKB-SubCell"/>
</dbReference>
<comment type="subcellular location">
    <subcellularLocation>
        <location evidence="2">Chromosome</location>
        <location evidence="2">Telomere</location>
    </subcellularLocation>
    <subcellularLocation>
        <location evidence="1">Nucleus</location>
    </subcellularLocation>
</comment>
<accession>A0AAV0TRH4</accession>
<evidence type="ECO:0000256" key="3">
    <source>
        <dbReference type="ARBA" id="ARBA00017411"/>
    </source>
</evidence>
<dbReference type="InterPro" id="IPR018856">
    <property type="entry name" value="Stn1_N"/>
</dbReference>
<evidence type="ECO:0000313" key="11">
    <source>
        <dbReference type="Proteomes" id="UP001162031"/>
    </source>
</evidence>
<evidence type="ECO:0000313" key="10">
    <source>
        <dbReference type="EMBL" id="CAI5725048.1"/>
    </source>
</evidence>
<reference evidence="10" key="1">
    <citation type="submission" date="2022-12" db="EMBL/GenBank/DDBJ databases">
        <authorList>
            <person name="Webb A."/>
        </authorList>
    </citation>
    <scope>NUCLEOTIDE SEQUENCE</scope>
    <source>
        <strain evidence="10">Hp1</strain>
    </source>
</reference>
<evidence type="ECO:0000256" key="6">
    <source>
        <dbReference type="ARBA" id="ARBA00023125"/>
    </source>
</evidence>
<evidence type="ECO:0000256" key="8">
    <source>
        <dbReference type="ARBA" id="ARBA00030039"/>
    </source>
</evidence>
<keyword evidence="7" id="KW-0539">Nucleus</keyword>
<evidence type="ECO:0000256" key="7">
    <source>
        <dbReference type="ARBA" id="ARBA00023242"/>
    </source>
</evidence>
<feature type="domain" description="CST complex subunit Stn1 N-terminal" evidence="9">
    <location>
        <begin position="64"/>
        <end position="194"/>
    </location>
</feature>
<comment type="caution">
    <text evidence="10">The sequence shown here is derived from an EMBL/GenBank/DDBJ whole genome shotgun (WGS) entry which is preliminary data.</text>
</comment>
<dbReference type="SUPFAM" id="SSF50249">
    <property type="entry name" value="Nucleic acid-binding proteins"/>
    <property type="match status" value="1"/>
</dbReference>
<keyword evidence="5" id="KW-0779">Telomere</keyword>
<evidence type="ECO:0000256" key="2">
    <source>
        <dbReference type="ARBA" id="ARBA00004574"/>
    </source>
</evidence>
<evidence type="ECO:0000256" key="5">
    <source>
        <dbReference type="ARBA" id="ARBA00022895"/>
    </source>
</evidence>
<dbReference type="PANTHER" id="PTHR13989:SF33">
    <property type="entry name" value="CST COMPLEX SUBUNIT STN1"/>
    <property type="match status" value="1"/>
</dbReference>
<dbReference type="PANTHER" id="PTHR13989">
    <property type="entry name" value="REPLICATION PROTEIN A-RELATED"/>
    <property type="match status" value="1"/>
</dbReference>
<dbReference type="GO" id="GO:0003677">
    <property type="term" value="F:DNA binding"/>
    <property type="evidence" value="ECO:0007669"/>
    <property type="project" value="UniProtKB-KW"/>
</dbReference>
<keyword evidence="6" id="KW-0238">DNA-binding</keyword>
<evidence type="ECO:0000259" key="9">
    <source>
        <dbReference type="Pfam" id="PF10451"/>
    </source>
</evidence>
<organism evidence="10 11">
    <name type="scientific">Hyaloperonospora brassicae</name>
    <name type="common">Brassica downy mildew</name>
    <name type="synonym">Peronospora brassicae</name>
    <dbReference type="NCBI Taxonomy" id="162125"/>
    <lineage>
        <taxon>Eukaryota</taxon>
        <taxon>Sar</taxon>
        <taxon>Stramenopiles</taxon>
        <taxon>Oomycota</taxon>
        <taxon>Peronosporomycetes</taxon>
        <taxon>Peronosporales</taxon>
        <taxon>Peronosporaceae</taxon>
        <taxon>Hyaloperonospora</taxon>
    </lineage>
</organism>
<sequence length="379" mass="42366">MPGSSFSYSRPVIRLTAVFVGTTSVQELGKDPLTWSFVKLLGAQVLRNLADFRGLPASHAWRFKTSGLWRARLLTKAQCIGVVVSIVERADRVEILIDDGTALVKTVLWGASVAAPVVLGDLVHVEGKLNMDKSWDSDDLARELRILRITPVDDPNAEVLHWTQAMELESKCLSAVSGSRQSHAEASKCTKSEAHWDHIAAQAFFSLSVDTSTKQQFLSRSDRGPYDETLLGILESILRQQHTSGIKDASVISFSSFVSSPELIMDKHGRTIDKNQRIRALRFSFRELRRAGLLFLEDDEADRHVLLSFEVALKPALLRVIRDRPQGCSIAEIADAILTQERFRCIPLLWIETSLERLLVSQQALQQEASQLFFVSTRS</sequence>
<proteinExistence type="predicted"/>
<dbReference type="InterPro" id="IPR040260">
    <property type="entry name" value="RFA2-like"/>
</dbReference>
<dbReference type="InterPro" id="IPR012340">
    <property type="entry name" value="NA-bd_OB-fold"/>
</dbReference>
<keyword evidence="11" id="KW-1185">Reference proteome</keyword>